<evidence type="ECO:0000313" key="5">
    <source>
        <dbReference type="Proteomes" id="UP000279968"/>
    </source>
</evidence>
<dbReference type="EMBL" id="RBAN01000007">
    <property type="protein sequence ID" value="RKN51577.1"/>
    <property type="molecule type" value="Genomic_DNA"/>
</dbReference>
<feature type="transmembrane region" description="Helical" evidence="2">
    <location>
        <begin position="50"/>
        <end position="72"/>
    </location>
</feature>
<name>A0A3A9ZWJ8_9ACTN</name>
<dbReference type="Proteomes" id="UP000279968">
    <property type="component" value="Unassembled WGS sequence"/>
</dbReference>
<feature type="domain" description="DUF4333" evidence="3">
    <location>
        <begin position="65"/>
        <end position="141"/>
    </location>
</feature>
<dbReference type="AlphaFoldDB" id="A0A3A9ZWJ8"/>
<reference evidence="4 5" key="1">
    <citation type="journal article" date="2015" name="Int. J. Syst. Evol. Microbiol.">
        <title>Micromonospora costi sp. nov., isolated from a leaf of Costus speciosus.</title>
        <authorList>
            <person name="Thawai C."/>
        </authorList>
    </citation>
    <scope>NUCLEOTIDE SEQUENCE [LARGE SCALE GENOMIC DNA]</scope>
    <source>
        <strain evidence="4 5">CS1-12</strain>
    </source>
</reference>
<keyword evidence="5" id="KW-1185">Reference proteome</keyword>
<feature type="region of interest" description="Disordered" evidence="1">
    <location>
        <begin position="1"/>
        <end position="42"/>
    </location>
</feature>
<evidence type="ECO:0000256" key="2">
    <source>
        <dbReference type="SAM" id="Phobius"/>
    </source>
</evidence>
<comment type="caution">
    <text evidence="4">The sequence shown here is derived from an EMBL/GenBank/DDBJ whole genome shotgun (WGS) entry which is preliminary data.</text>
</comment>
<dbReference type="OrthoDB" id="3405072at2"/>
<keyword evidence="2" id="KW-0472">Membrane</keyword>
<sequence length="149" mass="15486">MTDAYGSSGSGSTGGTPPPPRWTPAPPPQWGPVAPSQAGRERRRTVSPRLVALIAGPVVVAVAAVAVLGLVWPGFLNRKVFDTAALQRGVLTVLREDYQLDADVVACPVTPPVTVGSRFSCSAQVAGQPRTVTVTVTSADGRFEVGRPQ</sequence>
<feature type="compositionally biased region" description="Pro residues" evidence="1">
    <location>
        <begin position="16"/>
        <end position="30"/>
    </location>
</feature>
<gene>
    <name evidence="4" type="ORF">D7193_30000</name>
</gene>
<dbReference type="Pfam" id="PF14230">
    <property type="entry name" value="DUF4333"/>
    <property type="match status" value="1"/>
</dbReference>
<keyword evidence="2" id="KW-0812">Transmembrane</keyword>
<protein>
    <submittedName>
        <fullName evidence="4">DUF4333 domain-containing protein</fullName>
    </submittedName>
</protein>
<proteinExistence type="predicted"/>
<evidence type="ECO:0000259" key="3">
    <source>
        <dbReference type="Pfam" id="PF14230"/>
    </source>
</evidence>
<organism evidence="4 5">
    <name type="scientific">Micromonospora costi</name>
    <dbReference type="NCBI Taxonomy" id="1530042"/>
    <lineage>
        <taxon>Bacteria</taxon>
        <taxon>Bacillati</taxon>
        <taxon>Actinomycetota</taxon>
        <taxon>Actinomycetes</taxon>
        <taxon>Micromonosporales</taxon>
        <taxon>Micromonosporaceae</taxon>
        <taxon>Micromonospora</taxon>
    </lineage>
</organism>
<accession>A0A3A9ZWJ8</accession>
<keyword evidence="2" id="KW-1133">Transmembrane helix</keyword>
<evidence type="ECO:0000313" key="4">
    <source>
        <dbReference type="EMBL" id="RKN51577.1"/>
    </source>
</evidence>
<evidence type="ECO:0000256" key="1">
    <source>
        <dbReference type="SAM" id="MobiDB-lite"/>
    </source>
</evidence>
<dbReference type="InterPro" id="IPR025637">
    <property type="entry name" value="DUF4333"/>
</dbReference>
<dbReference type="RefSeq" id="WP_120783002.1">
    <property type="nucleotide sequence ID" value="NZ_JBHLUP010000004.1"/>
</dbReference>